<dbReference type="AlphaFoldDB" id="A0A4R1BPJ2"/>
<keyword evidence="6" id="KW-0560">Oxidoreductase</keyword>
<evidence type="ECO:0000256" key="6">
    <source>
        <dbReference type="ARBA" id="ARBA00023002"/>
    </source>
</evidence>
<dbReference type="GO" id="GO:0006508">
    <property type="term" value="P:proteolysis"/>
    <property type="evidence" value="ECO:0007669"/>
    <property type="project" value="InterPro"/>
</dbReference>
<proteinExistence type="inferred from homology"/>
<evidence type="ECO:0000256" key="5">
    <source>
        <dbReference type="ARBA" id="ARBA00022989"/>
    </source>
</evidence>
<dbReference type="PROSITE" id="PS50990">
    <property type="entry name" value="PEPTIDASE_C39"/>
    <property type="match status" value="1"/>
</dbReference>
<evidence type="ECO:0000313" key="12">
    <source>
        <dbReference type="EMBL" id="TCJ19603.1"/>
    </source>
</evidence>
<dbReference type="RefSeq" id="WP_131445528.1">
    <property type="nucleotide sequence ID" value="NZ_SJZI01000001.1"/>
</dbReference>
<evidence type="ECO:0000259" key="11">
    <source>
        <dbReference type="PROSITE" id="PS50990"/>
    </source>
</evidence>
<evidence type="ECO:0000256" key="2">
    <source>
        <dbReference type="ARBA" id="ARBA00006214"/>
    </source>
</evidence>
<dbReference type="InterPro" id="IPR038354">
    <property type="entry name" value="VKOR_sf"/>
</dbReference>
<keyword evidence="8" id="KW-1015">Disulfide bond</keyword>
<gene>
    <name evidence="12" type="ORF">EPD60_00320</name>
</gene>
<dbReference type="SUPFAM" id="SSF52833">
    <property type="entry name" value="Thioredoxin-like"/>
    <property type="match status" value="1"/>
</dbReference>
<sequence>MRLARLLEKKSSSNVSEATLQLLKKLKIPVTASSAIEKVEGHPDFPSLYSISDSLNTWKVANAAIEVDPQTLDQLPTPFIAHVNRGGGSFVMVNNVNGTVDFFNERGRKEHLSREEFLKNWTNTALLAEKNELSGEEKYASRKRKELLSGLRAPLICGAGLLLFVLFAILANANAAGHAMTALLFTKLLGCSATVLLLWFEVDKTNPLLQQICSGTNKTSCTAVLGSRGAKVFNWLSWSEIGFCYFTGSFLALALASTSALALLSWINLLALPYTVYSVYYQWRVAKQWCPLCLAIQALLVTEAITCYFGYWNNGKSFHLPSYQAQFTILTSFLLPALFWVASKKAYFDAQAGKHFKKELNKFKYNKEVFAALLHRQKKIAGSTEGLGLSLGNPDAEHTLVKVCNPFCGPCANAHKHIDALLATGRVNVRIIFTAADAENDISRVIKHFLTVQELDNEAALVQALDHWYGSPRKEYPAFAKARPLQEFPFPLGEKLNDMKNWCDQNAIMFTPTFFVNGYQLPAAYRIEDLNHLL</sequence>
<feature type="transmembrane region" description="Helical" evidence="10">
    <location>
        <begin position="235"/>
        <end position="255"/>
    </location>
</feature>
<protein>
    <recommendedName>
        <fullName evidence="11">Peptidase C39 domain-containing protein</fullName>
    </recommendedName>
</protein>
<dbReference type="InterPro" id="IPR012932">
    <property type="entry name" value="VKOR"/>
</dbReference>
<dbReference type="InterPro" id="IPR036249">
    <property type="entry name" value="Thioredoxin-like_sf"/>
</dbReference>
<dbReference type="Gene3D" id="3.40.30.10">
    <property type="entry name" value="Glutaredoxin"/>
    <property type="match status" value="1"/>
</dbReference>
<evidence type="ECO:0000256" key="8">
    <source>
        <dbReference type="ARBA" id="ARBA00023157"/>
    </source>
</evidence>
<name>A0A4R1BPJ2_9BACT</name>
<keyword evidence="3 10" id="KW-0812">Transmembrane</keyword>
<dbReference type="Gene3D" id="1.20.1440.130">
    <property type="entry name" value="VKOR domain"/>
    <property type="match status" value="1"/>
</dbReference>
<dbReference type="GO" id="GO:0016491">
    <property type="term" value="F:oxidoreductase activity"/>
    <property type="evidence" value="ECO:0007669"/>
    <property type="project" value="UniProtKB-KW"/>
</dbReference>
<keyword evidence="5 10" id="KW-1133">Transmembrane helix</keyword>
<feature type="transmembrane region" description="Helical" evidence="10">
    <location>
        <begin position="323"/>
        <end position="342"/>
    </location>
</feature>
<dbReference type="Pfam" id="PF03412">
    <property type="entry name" value="Peptidase_C39"/>
    <property type="match status" value="1"/>
</dbReference>
<evidence type="ECO:0000313" key="13">
    <source>
        <dbReference type="Proteomes" id="UP000295334"/>
    </source>
</evidence>
<dbReference type="InterPro" id="IPR012336">
    <property type="entry name" value="Thioredoxin-like_fold"/>
</dbReference>
<feature type="transmembrane region" description="Helical" evidence="10">
    <location>
        <begin position="151"/>
        <end position="173"/>
    </location>
</feature>
<organism evidence="12 13">
    <name type="scientific">Flaviaesturariibacter flavus</name>
    <dbReference type="NCBI Taxonomy" id="2502780"/>
    <lineage>
        <taxon>Bacteria</taxon>
        <taxon>Pseudomonadati</taxon>
        <taxon>Bacteroidota</taxon>
        <taxon>Chitinophagia</taxon>
        <taxon>Chitinophagales</taxon>
        <taxon>Chitinophagaceae</taxon>
        <taxon>Flaviaestuariibacter</taxon>
    </lineage>
</organism>
<evidence type="ECO:0000256" key="7">
    <source>
        <dbReference type="ARBA" id="ARBA00023136"/>
    </source>
</evidence>
<feature type="transmembrane region" description="Helical" evidence="10">
    <location>
        <begin position="261"/>
        <end position="280"/>
    </location>
</feature>
<keyword evidence="13" id="KW-1185">Reference proteome</keyword>
<keyword evidence="9" id="KW-0676">Redox-active center</keyword>
<dbReference type="OrthoDB" id="1100563at2"/>
<comment type="subcellular location">
    <subcellularLocation>
        <location evidence="1">Membrane</location>
        <topology evidence="1">Multi-pass membrane protein</topology>
    </subcellularLocation>
</comment>
<dbReference type="EMBL" id="SJZI01000001">
    <property type="protein sequence ID" value="TCJ19603.1"/>
    <property type="molecule type" value="Genomic_DNA"/>
</dbReference>
<comment type="similarity">
    <text evidence="2">Belongs to the VKOR family.</text>
</comment>
<accession>A0A4R1BPJ2</accession>
<evidence type="ECO:0000256" key="1">
    <source>
        <dbReference type="ARBA" id="ARBA00004141"/>
    </source>
</evidence>
<dbReference type="Gene3D" id="3.90.70.10">
    <property type="entry name" value="Cysteine proteinases"/>
    <property type="match status" value="1"/>
</dbReference>
<evidence type="ECO:0000256" key="9">
    <source>
        <dbReference type="ARBA" id="ARBA00023284"/>
    </source>
</evidence>
<dbReference type="CDD" id="cd12921">
    <property type="entry name" value="VKOR_4"/>
    <property type="match status" value="1"/>
</dbReference>
<feature type="transmembrane region" description="Helical" evidence="10">
    <location>
        <begin position="179"/>
        <end position="200"/>
    </location>
</feature>
<evidence type="ECO:0000256" key="3">
    <source>
        <dbReference type="ARBA" id="ARBA00022692"/>
    </source>
</evidence>
<feature type="transmembrane region" description="Helical" evidence="10">
    <location>
        <begin position="292"/>
        <end position="311"/>
    </location>
</feature>
<evidence type="ECO:0000256" key="4">
    <source>
        <dbReference type="ARBA" id="ARBA00022719"/>
    </source>
</evidence>
<dbReference type="GO" id="GO:0005524">
    <property type="term" value="F:ATP binding"/>
    <property type="evidence" value="ECO:0007669"/>
    <property type="project" value="InterPro"/>
</dbReference>
<dbReference type="GO" id="GO:0048038">
    <property type="term" value="F:quinone binding"/>
    <property type="evidence" value="ECO:0007669"/>
    <property type="project" value="UniProtKB-KW"/>
</dbReference>
<dbReference type="Pfam" id="PF13462">
    <property type="entry name" value="Thioredoxin_4"/>
    <property type="match status" value="1"/>
</dbReference>
<dbReference type="Proteomes" id="UP000295334">
    <property type="component" value="Unassembled WGS sequence"/>
</dbReference>
<dbReference type="Pfam" id="PF07884">
    <property type="entry name" value="VKOR"/>
    <property type="match status" value="1"/>
</dbReference>
<comment type="caution">
    <text evidence="12">The sequence shown here is derived from an EMBL/GenBank/DDBJ whole genome shotgun (WGS) entry which is preliminary data.</text>
</comment>
<keyword evidence="7 10" id="KW-0472">Membrane</keyword>
<evidence type="ECO:0000256" key="10">
    <source>
        <dbReference type="SAM" id="Phobius"/>
    </source>
</evidence>
<keyword evidence="4" id="KW-0874">Quinone</keyword>
<dbReference type="GO" id="GO:0008233">
    <property type="term" value="F:peptidase activity"/>
    <property type="evidence" value="ECO:0007669"/>
    <property type="project" value="InterPro"/>
</dbReference>
<reference evidence="12 13" key="1">
    <citation type="submission" date="2019-03" db="EMBL/GenBank/DDBJ databases">
        <authorList>
            <person name="Kim M.K.M."/>
        </authorList>
    </citation>
    <scope>NUCLEOTIDE SEQUENCE [LARGE SCALE GENOMIC DNA]</scope>
    <source>
        <strain evidence="12 13">17J68-12</strain>
    </source>
</reference>
<dbReference type="GO" id="GO:0016020">
    <property type="term" value="C:membrane"/>
    <property type="evidence" value="ECO:0007669"/>
    <property type="project" value="UniProtKB-SubCell"/>
</dbReference>
<dbReference type="InterPro" id="IPR005074">
    <property type="entry name" value="Peptidase_C39"/>
</dbReference>
<feature type="domain" description="Peptidase C39" evidence="11">
    <location>
        <begin position="8"/>
        <end position="128"/>
    </location>
</feature>